<dbReference type="Gene3D" id="3.30.2310.20">
    <property type="entry name" value="RelE-like"/>
    <property type="match status" value="1"/>
</dbReference>
<protein>
    <submittedName>
        <fullName evidence="2">Plasmid stabilisation system protein</fullName>
    </submittedName>
</protein>
<dbReference type="Proteomes" id="UP000002026">
    <property type="component" value="Chromosome"/>
</dbReference>
<dbReference type="Pfam" id="PF05016">
    <property type="entry name" value="ParE_toxin"/>
    <property type="match status" value="1"/>
</dbReference>
<dbReference type="AlphaFoldDB" id="C7N2D7"/>
<evidence type="ECO:0000313" key="2">
    <source>
        <dbReference type="EMBL" id="ACV21443.1"/>
    </source>
</evidence>
<gene>
    <name evidence="2" type="ordered locus">Shel_03820</name>
</gene>
<keyword evidence="1" id="KW-1277">Toxin-antitoxin system</keyword>
<reference evidence="2 3" key="1">
    <citation type="journal article" date="2009" name="Stand. Genomic Sci.">
        <title>Complete genome sequence of Slackia heliotrinireducens type strain (RHS 1).</title>
        <authorList>
            <person name="Pukall R."/>
            <person name="Lapidus A."/>
            <person name="Nolan M."/>
            <person name="Copeland A."/>
            <person name="Glavina Del Rio T."/>
            <person name="Lucas S."/>
            <person name="Chen F."/>
            <person name="Tice H."/>
            <person name="Cheng J.F."/>
            <person name="Chertkov O."/>
            <person name="Bruce D."/>
            <person name="Goodwin L."/>
            <person name="Kuske C."/>
            <person name="Brettin T."/>
            <person name="Detter J.C."/>
            <person name="Han C."/>
            <person name="Pitluck S."/>
            <person name="Pati A."/>
            <person name="Mavrommatis K."/>
            <person name="Ivanova N."/>
            <person name="Ovchinnikova G."/>
            <person name="Chen A."/>
            <person name="Palaniappan K."/>
            <person name="Schneider S."/>
            <person name="Rohde M."/>
            <person name="Chain P."/>
            <person name="D'haeseleer P."/>
            <person name="Goker M."/>
            <person name="Bristow J."/>
            <person name="Eisen J.A."/>
            <person name="Markowitz V."/>
            <person name="Kyrpides N.C."/>
            <person name="Klenk H.P."/>
            <person name="Hugenholtz P."/>
        </authorList>
    </citation>
    <scope>NUCLEOTIDE SEQUENCE [LARGE SCALE GENOMIC DNA]</scope>
    <source>
        <strain evidence="3">ATCC 29202 / DSM 20476 / NCTC 11029 / RHS 1</strain>
    </source>
</reference>
<evidence type="ECO:0000313" key="3">
    <source>
        <dbReference type="Proteomes" id="UP000002026"/>
    </source>
</evidence>
<proteinExistence type="predicted"/>
<dbReference type="InterPro" id="IPR035093">
    <property type="entry name" value="RelE/ParE_toxin_dom_sf"/>
</dbReference>
<accession>C7N2D7</accession>
<dbReference type="InterPro" id="IPR007712">
    <property type="entry name" value="RelE/ParE_toxin"/>
</dbReference>
<keyword evidence="3" id="KW-1185">Reference proteome</keyword>
<dbReference type="eggNOG" id="COG3668">
    <property type="taxonomic scope" value="Bacteria"/>
</dbReference>
<dbReference type="RefSeq" id="WP_012797550.1">
    <property type="nucleotide sequence ID" value="NC_013165.1"/>
</dbReference>
<dbReference type="HOGENOM" id="CLU_147162_6_2_11"/>
<dbReference type="KEGG" id="shi:Shel_03820"/>
<evidence type="ECO:0000256" key="1">
    <source>
        <dbReference type="ARBA" id="ARBA00022649"/>
    </source>
</evidence>
<organism evidence="2 3">
    <name type="scientific">Slackia heliotrinireducens (strain ATCC 29202 / DSM 20476 / NCTC 11029 / RHS 1)</name>
    <name type="common">Peptococcus heliotrinreducens</name>
    <dbReference type="NCBI Taxonomy" id="471855"/>
    <lineage>
        <taxon>Bacteria</taxon>
        <taxon>Bacillati</taxon>
        <taxon>Actinomycetota</taxon>
        <taxon>Coriobacteriia</taxon>
        <taxon>Eggerthellales</taxon>
        <taxon>Eggerthellaceae</taxon>
        <taxon>Slackia</taxon>
    </lineage>
</organism>
<sequence>MAKQYRLQYLPLFWSDLEQALFYIRDVLKNPAAAQRLLDRTEEAILEHAKAPTMAQLYKTTRPHPQPYYWFAVGNYMVFYVVFDDVMEVRRFVYGARDLTKILP</sequence>
<name>C7N2D7_SLAHD</name>
<dbReference type="STRING" id="471855.Shel_03820"/>
<dbReference type="EMBL" id="CP001684">
    <property type="protein sequence ID" value="ACV21443.1"/>
    <property type="molecule type" value="Genomic_DNA"/>
</dbReference>